<keyword evidence="6 8" id="KW-0472">Membrane</keyword>
<keyword evidence="3 8" id="KW-0812">Transmembrane</keyword>
<keyword evidence="5 8" id="KW-1133">Transmembrane helix</keyword>
<feature type="transmembrane region" description="Helical" evidence="8">
    <location>
        <begin position="51"/>
        <end position="78"/>
    </location>
</feature>
<sequence length="132" mass="14365">MTYTVLNLAFLVVAGVFALVAHRIAGRRTDDAPAGRSRAARRPWIRRHPRLSAAFATLVILLVLATGFDSIIVGVGLVAYDPARISGLYAGLAPVEDLAYVVGAVLVLPAVWRLLGSRRDRRRQPGREPGRR</sequence>
<evidence type="ECO:0000256" key="7">
    <source>
        <dbReference type="ARBA" id="ARBA00023235"/>
    </source>
</evidence>
<dbReference type="GO" id="GO:0045436">
    <property type="term" value="F:lycopene beta cyclase activity"/>
    <property type="evidence" value="ECO:0007669"/>
    <property type="project" value="UniProtKB-ARBA"/>
</dbReference>
<dbReference type="GO" id="GO:0016872">
    <property type="term" value="F:intramolecular lyase activity"/>
    <property type="evidence" value="ECO:0007669"/>
    <property type="project" value="InterPro"/>
</dbReference>
<name>A0A1R1LD14_9MICC</name>
<evidence type="ECO:0000256" key="5">
    <source>
        <dbReference type="ARBA" id="ARBA00022989"/>
    </source>
</evidence>
<dbReference type="OrthoDB" id="4411839at2"/>
<keyword evidence="11" id="KW-1185">Reference proteome</keyword>
<gene>
    <name evidence="10" type="ORF">BKD30_05850</name>
</gene>
<evidence type="ECO:0000259" key="9">
    <source>
        <dbReference type="Pfam" id="PF18916"/>
    </source>
</evidence>
<evidence type="ECO:0000256" key="1">
    <source>
        <dbReference type="ARBA" id="ARBA00004141"/>
    </source>
</evidence>
<dbReference type="InterPro" id="IPR017825">
    <property type="entry name" value="Lycopene_cyclase_dom"/>
</dbReference>
<comment type="caution">
    <text evidence="10">The sequence shown here is derived from an EMBL/GenBank/DDBJ whole genome shotgun (WGS) entry which is preliminary data.</text>
</comment>
<reference evidence="10 11" key="1">
    <citation type="submission" date="2016-12" db="EMBL/GenBank/DDBJ databases">
        <title>Draft genome of Tersicoccus phoenicis 1P05MA.</title>
        <authorList>
            <person name="Nakajima Y."/>
            <person name="Yoshizawa S."/>
            <person name="Nakamura K."/>
            <person name="Ogura Y."/>
            <person name="Hayashi T."/>
            <person name="Kogure K."/>
        </authorList>
    </citation>
    <scope>NUCLEOTIDE SEQUENCE [LARGE SCALE GENOMIC DNA]</scope>
    <source>
        <strain evidence="10 11">1p05MA</strain>
    </source>
</reference>
<evidence type="ECO:0000256" key="8">
    <source>
        <dbReference type="SAM" id="Phobius"/>
    </source>
</evidence>
<evidence type="ECO:0000256" key="3">
    <source>
        <dbReference type="ARBA" id="ARBA00022692"/>
    </source>
</evidence>
<dbReference type="STRING" id="554083.BKD30_05850"/>
<protein>
    <recommendedName>
        <fullName evidence="9">Lycopene cyclase domain-containing protein</fullName>
    </recommendedName>
</protein>
<dbReference type="EMBL" id="MRDE01000026">
    <property type="protein sequence ID" value="OMH25422.1"/>
    <property type="molecule type" value="Genomic_DNA"/>
</dbReference>
<keyword evidence="4" id="KW-0125">Carotenoid biosynthesis</keyword>
<dbReference type="RefSeq" id="WP_076703126.1">
    <property type="nucleotide sequence ID" value="NZ_MRDE01000026.1"/>
</dbReference>
<organism evidence="10 11">
    <name type="scientific">Tersicoccus phoenicis</name>
    <dbReference type="NCBI Taxonomy" id="554083"/>
    <lineage>
        <taxon>Bacteria</taxon>
        <taxon>Bacillati</taxon>
        <taxon>Actinomycetota</taxon>
        <taxon>Actinomycetes</taxon>
        <taxon>Micrococcales</taxon>
        <taxon>Micrococcaceae</taxon>
        <taxon>Tersicoccus</taxon>
    </lineage>
</organism>
<dbReference type="Proteomes" id="UP000187085">
    <property type="component" value="Unassembled WGS sequence"/>
</dbReference>
<feature type="transmembrane region" description="Helical" evidence="8">
    <location>
        <begin position="98"/>
        <end position="115"/>
    </location>
</feature>
<comment type="subcellular location">
    <subcellularLocation>
        <location evidence="1">Membrane</location>
        <topology evidence="1">Multi-pass membrane protein</topology>
    </subcellularLocation>
</comment>
<feature type="domain" description="Lycopene cyclase" evidence="9">
    <location>
        <begin position="50"/>
        <end position="111"/>
    </location>
</feature>
<dbReference type="AlphaFoldDB" id="A0A1R1LD14"/>
<evidence type="ECO:0000256" key="6">
    <source>
        <dbReference type="ARBA" id="ARBA00023136"/>
    </source>
</evidence>
<evidence type="ECO:0000313" key="10">
    <source>
        <dbReference type="EMBL" id="OMH25422.1"/>
    </source>
</evidence>
<accession>A0A1R1LD14</accession>
<comment type="pathway">
    <text evidence="2">Carotenoid biosynthesis.</text>
</comment>
<evidence type="ECO:0000313" key="11">
    <source>
        <dbReference type="Proteomes" id="UP000187085"/>
    </source>
</evidence>
<dbReference type="Pfam" id="PF18916">
    <property type="entry name" value="Lycopene_cyc"/>
    <property type="match status" value="1"/>
</dbReference>
<dbReference type="GO" id="GO:0016117">
    <property type="term" value="P:carotenoid biosynthetic process"/>
    <property type="evidence" value="ECO:0007669"/>
    <property type="project" value="UniProtKB-KW"/>
</dbReference>
<dbReference type="GO" id="GO:0016020">
    <property type="term" value="C:membrane"/>
    <property type="evidence" value="ECO:0007669"/>
    <property type="project" value="UniProtKB-SubCell"/>
</dbReference>
<keyword evidence="7" id="KW-0413">Isomerase</keyword>
<proteinExistence type="predicted"/>
<feature type="transmembrane region" description="Helical" evidence="8">
    <location>
        <begin position="6"/>
        <end position="26"/>
    </location>
</feature>
<evidence type="ECO:0000256" key="2">
    <source>
        <dbReference type="ARBA" id="ARBA00004829"/>
    </source>
</evidence>
<evidence type="ECO:0000256" key="4">
    <source>
        <dbReference type="ARBA" id="ARBA00022746"/>
    </source>
</evidence>